<dbReference type="RefSeq" id="WP_044056444.1">
    <property type="nucleotide sequence ID" value="NZ_CBCSKJ010000010.1"/>
</dbReference>
<keyword evidence="1" id="KW-0812">Transmembrane</keyword>
<evidence type="ECO:0000313" key="3">
    <source>
        <dbReference type="Proteomes" id="UP000056090"/>
    </source>
</evidence>
<organism evidence="2 3">
    <name type="scientific">Alteromonas australica</name>
    <dbReference type="NCBI Taxonomy" id="589873"/>
    <lineage>
        <taxon>Bacteria</taxon>
        <taxon>Pseudomonadati</taxon>
        <taxon>Pseudomonadota</taxon>
        <taxon>Gammaproteobacteria</taxon>
        <taxon>Alteromonadales</taxon>
        <taxon>Alteromonadaceae</taxon>
        <taxon>Alteromonas/Salinimonas group</taxon>
        <taxon>Alteromonas</taxon>
    </lineage>
</organism>
<keyword evidence="3" id="KW-1185">Reference proteome</keyword>
<dbReference type="eggNOG" id="ENOG503183D">
    <property type="taxonomic scope" value="Bacteria"/>
</dbReference>
<dbReference type="GeneID" id="78254438"/>
<dbReference type="KEGG" id="aal:EP13_05785"/>
<evidence type="ECO:0008006" key="4">
    <source>
        <dbReference type="Google" id="ProtNLM"/>
    </source>
</evidence>
<evidence type="ECO:0000313" key="2">
    <source>
        <dbReference type="EMBL" id="AIF98252.1"/>
    </source>
</evidence>
<evidence type="ECO:0000256" key="1">
    <source>
        <dbReference type="SAM" id="Phobius"/>
    </source>
</evidence>
<name>A0A075P4M0_9ALTE</name>
<dbReference type="AlphaFoldDB" id="A0A075P4M0"/>
<proteinExistence type="predicted"/>
<sequence length="99" mass="11060">MESDFIVIGALILGIVIGRFFTSNINYPSKHLENKVDAIIDHLGVDFKPYKNTPKEVLSALDSGERVKAIKIYRQFSGVSLKEASEVISYLENNRTNAT</sequence>
<feature type="transmembrane region" description="Helical" evidence="1">
    <location>
        <begin position="6"/>
        <end position="22"/>
    </location>
</feature>
<protein>
    <recommendedName>
        <fullName evidence="4">Ribosomal protein L7/L12 C-terminal domain-containing protein</fullName>
    </recommendedName>
</protein>
<accession>A0A075P4M0</accession>
<gene>
    <name evidence="2" type="ORF">EP13_05785</name>
</gene>
<keyword evidence="1" id="KW-0472">Membrane</keyword>
<dbReference type="Proteomes" id="UP000056090">
    <property type="component" value="Chromosome"/>
</dbReference>
<reference evidence="2 3" key="1">
    <citation type="submission" date="2014-06" db="EMBL/GenBank/DDBJ databases">
        <title>Genomes of Alteromonas australica, a world apart.</title>
        <authorList>
            <person name="Gonzaga A."/>
            <person name="Lopez-Perez M."/>
            <person name="Rodriguez-Valera F."/>
        </authorList>
    </citation>
    <scope>NUCLEOTIDE SEQUENCE [LARGE SCALE GENOMIC DNA]</scope>
    <source>
        <strain evidence="2 3">H 17</strain>
    </source>
</reference>
<dbReference type="EMBL" id="CP008849">
    <property type="protein sequence ID" value="AIF98252.1"/>
    <property type="molecule type" value="Genomic_DNA"/>
</dbReference>
<keyword evidence="1" id="KW-1133">Transmembrane helix</keyword>